<dbReference type="EMBL" id="JAPZVP010000025">
    <property type="protein sequence ID" value="MDA1362570.1"/>
    <property type="molecule type" value="Genomic_DNA"/>
</dbReference>
<proteinExistence type="predicted"/>
<sequence length="53" mass="5375">MGNVSLSGGFAAVHADDGTVCEQVTEDGRVLVDGIVYRAGEARFGGVVVQPAP</sequence>
<evidence type="ECO:0000313" key="2">
    <source>
        <dbReference type="Proteomes" id="UP001146067"/>
    </source>
</evidence>
<organism evidence="1 2">
    <name type="scientific">Glycomyces luteolus</name>
    <dbReference type="NCBI Taxonomy" id="2670330"/>
    <lineage>
        <taxon>Bacteria</taxon>
        <taxon>Bacillati</taxon>
        <taxon>Actinomycetota</taxon>
        <taxon>Actinomycetes</taxon>
        <taxon>Glycomycetales</taxon>
        <taxon>Glycomycetaceae</taxon>
        <taxon>Glycomyces</taxon>
    </lineage>
</organism>
<protein>
    <submittedName>
        <fullName evidence="1">Uncharacterized protein</fullName>
    </submittedName>
</protein>
<reference evidence="1" key="1">
    <citation type="submission" date="2022-12" db="EMBL/GenBank/DDBJ databases">
        <title>Gycomyces niveus sp.nov.,a novel actinomycete isolated from soil in Shouguan.</title>
        <authorList>
            <person name="Yang X."/>
        </authorList>
    </citation>
    <scope>NUCLEOTIDE SEQUENCE</scope>
    <source>
        <strain evidence="1">NEAU-A15</strain>
    </source>
</reference>
<gene>
    <name evidence="1" type="ORF">O1R50_23305</name>
</gene>
<accession>A0A9X3PPC2</accession>
<dbReference type="RefSeq" id="WP_270112658.1">
    <property type="nucleotide sequence ID" value="NZ_JAPZVP010000025.1"/>
</dbReference>
<name>A0A9X3PPC2_9ACTN</name>
<comment type="caution">
    <text evidence="1">The sequence shown here is derived from an EMBL/GenBank/DDBJ whole genome shotgun (WGS) entry which is preliminary data.</text>
</comment>
<dbReference type="AlphaFoldDB" id="A0A9X3PPC2"/>
<keyword evidence="2" id="KW-1185">Reference proteome</keyword>
<dbReference type="Proteomes" id="UP001146067">
    <property type="component" value="Unassembled WGS sequence"/>
</dbReference>
<evidence type="ECO:0000313" key="1">
    <source>
        <dbReference type="EMBL" id="MDA1362570.1"/>
    </source>
</evidence>